<organism evidence="2 3">
    <name type="scientific">Caenorhabditis nigoni</name>
    <dbReference type="NCBI Taxonomy" id="1611254"/>
    <lineage>
        <taxon>Eukaryota</taxon>
        <taxon>Metazoa</taxon>
        <taxon>Ecdysozoa</taxon>
        <taxon>Nematoda</taxon>
        <taxon>Chromadorea</taxon>
        <taxon>Rhabditida</taxon>
        <taxon>Rhabditina</taxon>
        <taxon>Rhabditomorpha</taxon>
        <taxon>Rhabditoidea</taxon>
        <taxon>Rhabditidae</taxon>
        <taxon>Peloderinae</taxon>
        <taxon>Caenorhabditis</taxon>
    </lineage>
</organism>
<keyword evidence="1" id="KW-1133">Transmembrane helix</keyword>
<sequence>MTSFKYSSYIILWFVGNAIYYHIFFSHYPCDHVRAVIPAVGVLLNIPITILMMANTPWSLSKAKDLGFYYTIFMFFVFLFAGLFLAARIPSHHYTCADNPAFCVQHKTREIFLALVHGLEVFLVFGGLIFLEILRTQIISSQFLALLRQRFNQEDLERGEEESSWI</sequence>
<name>A0A2G5UGT0_9PELO</name>
<keyword evidence="1" id="KW-0812">Transmembrane</keyword>
<dbReference type="Proteomes" id="UP000230233">
    <property type="component" value="Chromosome III"/>
</dbReference>
<keyword evidence="1" id="KW-0472">Membrane</keyword>
<dbReference type="EMBL" id="PDUG01000003">
    <property type="protein sequence ID" value="PIC38744.1"/>
    <property type="molecule type" value="Genomic_DNA"/>
</dbReference>
<keyword evidence="3" id="KW-1185">Reference proteome</keyword>
<feature type="transmembrane region" description="Helical" evidence="1">
    <location>
        <begin position="111"/>
        <end position="131"/>
    </location>
</feature>
<reference evidence="3" key="1">
    <citation type="submission" date="2017-10" db="EMBL/GenBank/DDBJ databases">
        <title>Rapid genome shrinkage in a self-fertile nematode reveals novel sperm competition proteins.</title>
        <authorList>
            <person name="Yin D."/>
            <person name="Schwarz E.M."/>
            <person name="Thomas C.G."/>
            <person name="Felde R.L."/>
            <person name="Korf I.F."/>
            <person name="Cutter A.D."/>
            <person name="Schartner C.M."/>
            <person name="Ralston E.J."/>
            <person name="Meyer B.J."/>
            <person name="Haag E.S."/>
        </authorList>
    </citation>
    <scope>NUCLEOTIDE SEQUENCE [LARGE SCALE GENOMIC DNA]</scope>
    <source>
        <strain evidence="3">JU1422</strain>
    </source>
</reference>
<proteinExistence type="predicted"/>
<protein>
    <submittedName>
        <fullName evidence="2">Uncharacterized protein</fullName>
    </submittedName>
</protein>
<gene>
    <name evidence="2" type="primary">Cnig_chr_III.g10652</name>
    <name evidence="2" type="ORF">B9Z55_010652</name>
</gene>
<feature type="transmembrane region" description="Helical" evidence="1">
    <location>
        <begin position="66"/>
        <end position="90"/>
    </location>
</feature>
<comment type="caution">
    <text evidence="2">The sequence shown here is derived from an EMBL/GenBank/DDBJ whole genome shotgun (WGS) entry which is preliminary data.</text>
</comment>
<feature type="transmembrane region" description="Helical" evidence="1">
    <location>
        <begin position="35"/>
        <end position="54"/>
    </location>
</feature>
<evidence type="ECO:0000313" key="3">
    <source>
        <dbReference type="Proteomes" id="UP000230233"/>
    </source>
</evidence>
<evidence type="ECO:0000313" key="2">
    <source>
        <dbReference type="EMBL" id="PIC38744.1"/>
    </source>
</evidence>
<dbReference type="AlphaFoldDB" id="A0A2G5UGT0"/>
<feature type="transmembrane region" description="Helical" evidence="1">
    <location>
        <begin position="6"/>
        <end position="23"/>
    </location>
</feature>
<evidence type="ECO:0000256" key="1">
    <source>
        <dbReference type="SAM" id="Phobius"/>
    </source>
</evidence>
<accession>A0A2G5UGT0</accession>
<dbReference type="OrthoDB" id="5799024at2759"/>